<comment type="caution">
    <text evidence="4">The sequence shown here is derived from an EMBL/GenBank/DDBJ whole genome shotgun (WGS) entry which is preliminary data.</text>
</comment>
<feature type="domain" description="DUF4082" evidence="2">
    <location>
        <begin position="869"/>
        <end position="1010"/>
    </location>
</feature>
<feature type="region of interest" description="Disordered" evidence="1">
    <location>
        <begin position="406"/>
        <end position="429"/>
    </location>
</feature>
<feature type="domain" description="DUF4082" evidence="2">
    <location>
        <begin position="706"/>
        <end position="851"/>
    </location>
</feature>
<evidence type="ECO:0000313" key="4">
    <source>
        <dbReference type="EMBL" id="GGO65584.1"/>
    </source>
</evidence>
<dbReference type="EMBL" id="BMNH01000003">
    <property type="protein sequence ID" value="GGO65584.1"/>
    <property type="molecule type" value="Genomic_DNA"/>
</dbReference>
<dbReference type="InterPro" id="IPR025141">
    <property type="entry name" value="DUF4082"/>
</dbReference>
<name>A0A918DGM6_9ACTN</name>
<dbReference type="InterPro" id="IPR046540">
    <property type="entry name" value="DMFA2_C"/>
</dbReference>
<dbReference type="Gene3D" id="2.60.40.650">
    <property type="match status" value="1"/>
</dbReference>
<evidence type="ECO:0000259" key="2">
    <source>
        <dbReference type="Pfam" id="PF13313"/>
    </source>
</evidence>
<dbReference type="RefSeq" id="WP_229697561.1">
    <property type="nucleotide sequence ID" value="NZ_BMNH01000003.1"/>
</dbReference>
<dbReference type="Proteomes" id="UP000646523">
    <property type="component" value="Unassembled WGS sequence"/>
</dbReference>
<dbReference type="Pfam" id="PF17957">
    <property type="entry name" value="Big_7"/>
    <property type="match status" value="1"/>
</dbReference>
<sequence length="1175" mass="125227">MLNSGQKTGFPARRLLRTALFGLGGGAASALSLLLGADAPPAPVTQPPAPTTVVAADRHAAPSWSRASAYDPVDRMRPGKRQTVTEAFRTMRRHLPARTRKGRAACPPTSVICIENSLPGSPPSQWDVPTQGGIPGYPTQISVNKGQTVQFKVNTGATDYRIEIFRLGYYSGLGARQMATVQPSVTLPQLQPECVSEASTGLVDCGNWAVSASWAVPGTAVSGVYIANLIREDGISGLSQMIFVVRDDARQSEILLQTSDATWQAYNTYGGNSLYTGSPANRAFKVSYNRPFDARSRFFGAEYPMVRWIEANGYDVSYTSNIDTASRGAAMLNHQTFISSGHDEYWSNDMLDNAYAARNAGVNLAFFTGNEIFWKTRWEPSIDGQATPFRTLVCYKETLANAKIDPSPQWTGTWRDPRFSPPSDGGRPENALTGTLFRMNGYSYNAISVPAEFGSMRLWRNTSIAGLQPGQAVTFPLGTLGYEWDEAPDNGVAPAGLVKFSRTTVSTTNLFLLDFGSTYGAGTATHSLTLYKPTSNALVFGSGTVQWSWGLDAVHDLPGTPTNIDMQQATVNLFADMRSQPASLQPGLVPTTPSTDTAPPTSAINNPAAAGVVSAGSVVQIQGTAADTGGGVVAGVEVSVDGGNRWFQAVGRTNWTFNWTTPGTTGPVTIRTRAVDDIGNIQGTPTQRTVTVARDCPPCTLWPDTTVPATVSTSDDRSVELGVKFRATSPGFIRGVRFYKGALNTGTHTGSLWSTSGQLLATATFTNETASGWQQVNFSTPVAVTAGTTYIASYFTPTGHFAVNRAYFTAPYENGPLIAPADAASGGNGVYLYSATSAFPANTFNASNYWVDPVFVPSNSLWDDSTIPSTISSDNKAITLGVNFRASTNGVVQGVRFYKSSLNTGPHTGSLWSSDGRLLADAVFTNETASGWQQVTFSSPVTISAGTTYIASYHTPSGNYAASRQYFASPYTNGPLTAVASGPGTGNNVYTYGATNTFPSSTFNASNYWVDVVFVPLNSLWDVSTVPAGQSTDNRAVTLGVKFKATTGGAIQGVRFYKGPQNTGPHIGSLWTADGQLLASATFTNETATGWQQVSFPSPVTIAPNTTYIASYYTPSGLFSITRPYFTTQYVNRPLIALADGAEGGNAVYTYGAGNTFPTSSFQSSNYWVDVLFAP</sequence>
<dbReference type="SUPFAM" id="SSF81296">
    <property type="entry name" value="E set domains"/>
    <property type="match status" value="1"/>
</dbReference>
<evidence type="ECO:0000259" key="3">
    <source>
        <dbReference type="Pfam" id="PF20254"/>
    </source>
</evidence>
<dbReference type="InterPro" id="IPR014756">
    <property type="entry name" value="Ig_E-set"/>
</dbReference>
<feature type="domain" description="DUF4082" evidence="2">
    <location>
        <begin position="1025"/>
        <end position="1169"/>
    </location>
</feature>
<dbReference type="Pfam" id="PF13313">
    <property type="entry name" value="DUF4082"/>
    <property type="match status" value="3"/>
</dbReference>
<proteinExistence type="predicted"/>
<organism evidence="4 5">
    <name type="scientific">Nonomuraea cavernae</name>
    <dbReference type="NCBI Taxonomy" id="2045107"/>
    <lineage>
        <taxon>Bacteria</taxon>
        <taxon>Bacillati</taxon>
        <taxon>Actinomycetota</taxon>
        <taxon>Actinomycetes</taxon>
        <taxon>Streptosporangiales</taxon>
        <taxon>Streptosporangiaceae</taxon>
        <taxon>Nonomuraea</taxon>
    </lineage>
</organism>
<evidence type="ECO:0000313" key="5">
    <source>
        <dbReference type="Proteomes" id="UP000646523"/>
    </source>
</evidence>
<dbReference type="Pfam" id="PF20254">
    <property type="entry name" value="DMFA2_C"/>
    <property type="match status" value="1"/>
</dbReference>
<evidence type="ECO:0008006" key="6">
    <source>
        <dbReference type="Google" id="ProtNLM"/>
    </source>
</evidence>
<keyword evidence="5" id="KW-1185">Reference proteome</keyword>
<dbReference type="AlphaFoldDB" id="A0A918DGM6"/>
<reference evidence="4" key="2">
    <citation type="submission" date="2020-09" db="EMBL/GenBank/DDBJ databases">
        <authorList>
            <person name="Sun Q."/>
            <person name="Zhou Y."/>
        </authorList>
    </citation>
    <scope>NUCLEOTIDE SEQUENCE</scope>
    <source>
        <strain evidence="4">CGMCC 4.7368</strain>
    </source>
</reference>
<feature type="domain" description="N,N-dimethylformamidase beta subunit-like C-terminal" evidence="3">
    <location>
        <begin position="161"/>
        <end position="552"/>
    </location>
</feature>
<gene>
    <name evidence="4" type="ORF">GCM10012289_17620</name>
</gene>
<protein>
    <recommendedName>
        <fullName evidence="6">DUF4082 domain-containing protein</fullName>
    </recommendedName>
</protein>
<evidence type="ECO:0000256" key="1">
    <source>
        <dbReference type="SAM" id="MobiDB-lite"/>
    </source>
</evidence>
<reference evidence="4" key="1">
    <citation type="journal article" date="2014" name="Int. J. Syst. Evol. Microbiol.">
        <title>Complete genome sequence of Corynebacterium casei LMG S-19264T (=DSM 44701T), isolated from a smear-ripened cheese.</title>
        <authorList>
            <consortium name="US DOE Joint Genome Institute (JGI-PGF)"/>
            <person name="Walter F."/>
            <person name="Albersmeier A."/>
            <person name="Kalinowski J."/>
            <person name="Ruckert C."/>
        </authorList>
    </citation>
    <scope>NUCLEOTIDE SEQUENCE</scope>
    <source>
        <strain evidence="4">CGMCC 4.7368</strain>
    </source>
</reference>
<accession>A0A918DGM6</accession>